<dbReference type="AlphaFoldDB" id="A0A2T5MIG8"/>
<evidence type="ECO:0000313" key="5">
    <source>
        <dbReference type="Proteomes" id="UP000244248"/>
    </source>
</evidence>
<dbReference type="PANTHER" id="PTHR21015:SF22">
    <property type="entry name" value="GLYCOSYLTRANSFERASE"/>
    <property type="match status" value="1"/>
</dbReference>
<dbReference type="InterPro" id="IPR000182">
    <property type="entry name" value="GNAT_dom"/>
</dbReference>
<accession>A0A2T5MIG8</accession>
<dbReference type="Pfam" id="PF13302">
    <property type="entry name" value="Acetyltransf_3"/>
    <property type="match status" value="1"/>
</dbReference>
<dbReference type="SUPFAM" id="SSF53756">
    <property type="entry name" value="UDP-Glycosyltransferase/glycogen phosphorylase"/>
    <property type="match status" value="1"/>
</dbReference>
<name>A0A2T5MIG8_9GAMM</name>
<feature type="domain" description="N-acetyltransferase" evidence="3">
    <location>
        <begin position="358"/>
        <end position="501"/>
    </location>
</feature>
<dbReference type="OrthoDB" id="9788924at2"/>
<dbReference type="GO" id="GO:0016747">
    <property type="term" value="F:acyltransferase activity, transferring groups other than amino-acyl groups"/>
    <property type="evidence" value="ECO:0007669"/>
    <property type="project" value="InterPro"/>
</dbReference>
<keyword evidence="5" id="KW-1185">Reference proteome</keyword>
<proteinExistence type="predicted"/>
<keyword evidence="4" id="KW-0378">Hydrolase</keyword>
<feature type="active site" description="Proton acceptor" evidence="1">
    <location>
        <position position="17"/>
    </location>
</feature>
<dbReference type="Gene3D" id="3.40.50.2000">
    <property type="entry name" value="Glycogen Phosphorylase B"/>
    <property type="match status" value="1"/>
</dbReference>
<evidence type="ECO:0000256" key="2">
    <source>
        <dbReference type="PIRSR" id="PIRSR620023-2"/>
    </source>
</evidence>
<evidence type="ECO:0000313" key="4">
    <source>
        <dbReference type="EMBL" id="PTU32371.1"/>
    </source>
</evidence>
<dbReference type="Gene3D" id="3.40.50.11190">
    <property type="match status" value="1"/>
</dbReference>
<evidence type="ECO:0000259" key="3">
    <source>
        <dbReference type="PROSITE" id="PS51186"/>
    </source>
</evidence>
<dbReference type="PANTHER" id="PTHR21015">
    <property type="entry name" value="UDP-N-ACETYLGLUCOSAMINE--N-ACETYLMURAMYL-(PENTAPEPTIDE) PYROPHOSPHORYL-UNDECAPRENOL N-ACETYLGLUCOSAMINE TRANSFERASE 1"/>
    <property type="match status" value="1"/>
</dbReference>
<gene>
    <name evidence="4" type="primary">pseG</name>
    <name evidence="4" type="ORF">CJD38_06900</name>
</gene>
<dbReference type="Gene3D" id="3.40.630.30">
    <property type="match status" value="1"/>
</dbReference>
<reference evidence="4 5" key="1">
    <citation type="submission" date="2018-04" db="EMBL/GenBank/DDBJ databases">
        <title>Novel species isolated from glacier.</title>
        <authorList>
            <person name="Liu Q."/>
            <person name="Xin Y.-H."/>
        </authorList>
    </citation>
    <scope>NUCLEOTIDE SEQUENCE [LARGE SCALE GENOMIC DNA]</scope>
    <source>
        <strain evidence="4 5">GT1R17</strain>
    </source>
</reference>
<dbReference type="GO" id="GO:0016787">
    <property type="term" value="F:hydrolase activity"/>
    <property type="evidence" value="ECO:0007669"/>
    <property type="project" value="UniProtKB-KW"/>
</dbReference>
<dbReference type="SUPFAM" id="SSF55729">
    <property type="entry name" value="Acyl-CoA N-acyltransferases (Nat)"/>
    <property type="match status" value="1"/>
</dbReference>
<dbReference type="Proteomes" id="UP000244248">
    <property type="component" value="Unassembled WGS sequence"/>
</dbReference>
<dbReference type="InterPro" id="IPR020023">
    <property type="entry name" value="PseG"/>
</dbReference>
<dbReference type="PROSITE" id="PS51186">
    <property type="entry name" value="GNAT"/>
    <property type="match status" value="1"/>
</dbReference>
<feature type="binding site" evidence="2">
    <location>
        <position position="272"/>
    </location>
    <ligand>
        <name>substrate</name>
    </ligand>
</feature>
<organism evidence="4 5">
    <name type="scientific">Stenotrophobium rhamnosiphilum</name>
    <dbReference type="NCBI Taxonomy" id="2029166"/>
    <lineage>
        <taxon>Bacteria</taxon>
        <taxon>Pseudomonadati</taxon>
        <taxon>Pseudomonadota</taxon>
        <taxon>Gammaproteobacteria</taxon>
        <taxon>Nevskiales</taxon>
        <taxon>Nevskiaceae</taxon>
        <taxon>Stenotrophobium</taxon>
    </lineage>
</organism>
<dbReference type="EMBL" id="QANS01000002">
    <property type="protein sequence ID" value="PTU32371.1"/>
    <property type="molecule type" value="Genomic_DNA"/>
</dbReference>
<comment type="caution">
    <text evidence="4">The sequence shown here is derived from an EMBL/GenBank/DDBJ whole genome shotgun (WGS) entry which is preliminary data.</text>
</comment>
<feature type="binding site" evidence="2">
    <location>
        <position position="169"/>
    </location>
    <ligand>
        <name>substrate</name>
    </ligand>
</feature>
<dbReference type="InterPro" id="IPR007235">
    <property type="entry name" value="Glyco_trans_28_C"/>
</dbReference>
<dbReference type="RefSeq" id="WP_107939565.1">
    <property type="nucleotide sequence ID" value="NZ_QANS01000002.1"/>
</dbReference>
<dbReference type="NCBIfam" id="TIGR03590">
    <property type="entry name" value="PseG"/>
    <property type="match status" value="1"/>
</dbReference>
<dbReference type="Pfam" id="PF04101">
    <property type="entry name" value="Glyco_tran_28_C"/>
    <property type="match status" value="1"/>
</dbReference>
<dbReference type="GO" id="GO:0016758">
    <property type="term" value="F:hexosyltransferase activity"/>
    <property type="evidence" value="ECO:0007669"/>
    <property type="project" value="InterPro"/>
</dbReference>
<evidence type="ECO:0000256" key="1">
    <source>
        <dbReference type="PIRSR" id="PIRSR620023-1"/>
    </source>
</evidence>
<protein>
    <submittedName>
        <fullName evidence="4">UDP-2,4-diacetamido-2,4, 6-trideoxy-beta-L-altropyranose hydrolase</fullName>
    </submittedName>
</protein>
<dbReference type="InterPro" id="IPR016181">
    <property type="entry name" value="Acyl_CoA_acyltransferase"/>
</dbReference>
<sequence length="501" mass="55712">MRIAIRVDASVSIGTGHVVRCATLAKALLKQDQGVELSFICRELPGDLVNWLRTQGFVVHALPTPNDVAESWNSIPEQIDANQTADVLKKAGYELDWLIVDHYGLSATWEQALRISAGQIMVIDDLADRKHDADILLDQNFFQTIERRYQGLLPAKCRQLLGPRYALLRDEFSALRKLEKSVCKGARKIVISFGGSDASNETTKALDALNLVGLEDIEVDVIVGASNLHRDQIASRCAADVRMRFHCQTDQIANIFWNADLSIGAGGTTTWERSALRLPSIVISIAENQEKISEDLAKTGAILYLGRSQDVTVETLSHIISTALHCPELLYALSDHSGRIVDGKGAKRVALHMLGEGISLRRATAADALATYEWRNSPEVRRYSGNGQEIQRVDHERWFLALLSDPNRALLIGEIDGRAIGVLRFDDLMSTETTVSIYLVPTELSKGYGPLLLRAGQRWLTAEYPKLRWIIAKIHVDNTPSVAAFTEAGYSEYQYEYRCEL</sequence>